<keyword evidence="4" id="KW-1185">Reference proteome</keyword>
<dbReference type="Gene3D" id="2.20.25.180">
    <property type="match status" value="1"/>
</dbReference>
<dbReference type="Pfam" id="PF03796">
    <property type="entry name" value="DnaB_C"/>
    <property type="match status" value="1"/>
</dbReference>
<feature type="region of interest" description="Disordered" evidence="1">
    <location>
        <begin position="477"/>
        <end position="499"/>
    </location>
</feature>
<dbReference type="Pfam" id="PF13155">
    <property type="entry name" value="Toprim_2"/>
    <property type="match status" value="1"/>
</dbReference>
<dbReference type="GO" id="GO:0043139">
    <property type="term" value="F:5'-3' DNA helicase activity"/>
    <property type="evidence" value="ECO:0007669"/>
    <property type="project" value="InterPro"/>
</dbReference>
<dbReference type="Gene3D" id="3.40.1360.10">
    <property type="match status" value="1"/>
</dbReference>
<dbReference type="InterPro" id="IPR007694">
    <property type="entry name" value="DNA_helicase_DnaB-like_C"/>
</dbReference>
<dbReference type="SUPFAM" id="SSF52540">
    <property type="entry name" value="P-loop containing nucleoside triphosphate hydrolases"/>
    <property type="match status" value="1"/>
</dbReference>
<dbReference type="PANTHER" id="PTHR12873:SF0">
    <property type="entry name" value="TWINKLE MTDNA HELICASE"/>
    <property type="match status" value="1"/>
</dbReference>
<dbReference type="InterPro" id="IPR027032">
    <property type="entry name" value="Twinkle-like"/>
</dbReference>
<reference evidence="3" key="1">
    <citation type="submission" date="2021-04" db="EMBL/GenBank/DDBJ databases">
        <title>The Hidden Diversity of Double-Stranded DNA Phages in the Symbiotic Bacterium Rhizobium.</title>
        <authorList>
            <person name="Santamaria R.I."/>
            <person name="Bustos P."/>
            <person name="Cauwenberghe J.V."/>
            <person name="Gonzalez V."/>
        </authorList>
    </citation>
    <scope>NUCLEOTIDE SEQUENCE</scope>
</reference>
<protein>
    <submittedName>
        <fullName evidence="3">DNA primase/helicase protein</fullName>
        <ecNumber evidence="3">3.6.4.12</ecNumber>
    </submittedName>
</protein>
<feature type="domain" description="SF4 helicase" evidence="2">
    <location>
        <begin position="213"/>
        <end position="479"/>
    </location>
</feature>
<sequence>MSRDLISGGEYRALSKRGITEETCRKFGYQIARNFDGELVHVAPFYSIEDGSICGQKLRTQDKEFPTIGKTTDGAMLFGQQLWKQGGRKVVVTEGEIDCMSVSQMQGNKWPVVSIPNGSKSAKKALARHLEWLCSFEEVVLMFDMDEPGRDAVSECAPLFPPGKCKVAHLPMKDANELLVAGKGDEIITAIWQARDYRPDGIVDGSAITIDMMQEPISGYQIRYPKLNDMIGGIREGELTLLTAGSGVGKSTLAREVAYGLHQDHSLTIGNIYLEENLKKTAQGYIAIHNSVPLGNLRKDPSIITPEAWASSKADVIDQRMFFYDHFGSLEADSLLAKIRYLRVALGCNFVVLDHISIVVSGTEGSGEGERRDIDKLMTKLRSLIEETGLGIIAIVHLKQPEGKPHEEGGRVTLSQLRGSGALKQLSDNIVALERDQQGENKNTSLARVLKCREFGETGEADYILYERATGRLLPIPEPTTDHGFGDETSPGGDNSIPF</sequence>
<dbReference type="PANTHER" id="PTHR12873">
    <property type="entry name" value="T7-LIKE MITOCHONDRIAL DNA HELICASE"/>
    <property type="match status" value="1"/>
</dbReference>
<evidence type="ECO:0000313" key="3">
    <source>
        <dbReference type="EMBL" id="QXV74642.1"/>
    </source>
</evidence>
<proteinExistence type="predicted"/>
<dbReference type="InterPro" id="IPR027417">
    <property type="entry name" value="P-loop_NTPase"/>
</dbReference>
<dbReference type="GO" id="GO:0003697">
    <property type="term" value="F:single-stranded DNA binding"/>
    <property type="evidence" value="ECO:0007669"/>
    <property type="project" value="InterPro"/>
</dbReference>
<accession>A0AAE7VMR7</accession>
<evidence type="ECO:0000256" key="1">
    <source>
        <dbReference type="SAM" id="MobiDB-lite"/>
    </source>
</evidence>
<evidence type="ECO:0000313" key="4">
    <source>
        <dbReference type="Proteomes" id="UP000828713"/>
    </source>
</evidence>
<dbReference type="Proteomes" id="UP000828713">
    <property type="component" value="Segment"/>
</dbReference>
<dbReference type="PROSITE" id="PS51199">
    <property type="entry name" value="SF4_HELICASE"/>
    <property type="match status" value="1"/>
</dbReference>
<dbReference type="InterPro" id="IPR034154">
    <property type="entry name" value="TOPRIM_DnaG/twinkle"/>
</dbReference>
<dbReference type="CDD" id="cd19483">
    <property type="entry name" value="RecA-like_Gp4D_helicase"/>
    <property type="match status" value="1"/>
</dbReference>
<dbReference type="GO" id="GO:0005524">
    <property type="term" value="F:ATP binding"/>
    <property type="evidence" value="ECO:0007669"/>
    <property type="project" value="InterPro"/>
</dbReference>
<dbReference type="CDD" id="cd01029">
    <property type="entry name" value="TOPRIM_primases"/>
    <property type="match status" value="1"/>
</dbReference>
<dbReference type="EC" id="3.6.4.12" evidence="3"/>
<name>A0AAE7VMR7_9CAUD</name>
<dbReference type="EMBL" id="MW980070">
    <property type="protein sequence ID" value="QXV74642.1"/>
    <property type="molecule type" value="Genomic_DNA"/>
</dbReference>
<dbReference type="Pfam" id="PF21268">
    <property type="entry name" value="Helic-prim_T7_N"/>
    <property type="match status" value="1"/>
</dbReference>
<evidence type="ECO:0000259" key="2">
    <source>
        <dbReference type="PROSITE" id="PS51199"/>
    </source>
</evidence>
<dbReference type="GO" id="GO:0016787">
    <property type="term" value="F:hydrolase activity"/>
    <property type="evidence" value="ECO:0007669"/>
    <property type="project" value="UniProtKB-KW"/>
</dbReference>
<dbReference type="InterPro" id="IPR048774">
    <property type="entry name" value="Helic-prim_T7_N"/>
</dbReference>
<dbReference type="Gene3D" id="3.40.50.300">
    <property type="entry name" value="P-loop containing nucleotide triphosphate hydrolases"/>
    <property type="match status" value="1"/>
</dbReference>
<organism evidence="3 4">
    <name type="scientific">Rhizobium phage RHEph21</name>
    <dbReference type="NCBI Taxonomy" id="2836134"/>
    <lineage>
        <taxon>Viruses</taxon>
        <taxon>Duplodnaviria</taxon>
        <taxon>Heunggongvirae</taxon>
        <taxon>Uroviricota</taxon>
        <taxon>Caudoviricetes</taxon>
        <taxon>Autographivirales</taxon>
        <taxon>Autographivirales incertae sedis</taxon>
        <taxon>Chamilpavirus</taxon>
        <taxon>Chamilpavirus RHEph21</taxon>
    </lineage>
</organism>
<dbReference type="SUPFAM" id="SSF56731">
    <property type="entry name" value="DNA primase core"/>
    <property type="match status" value="1"/>
</dbReference>
<keyword evidence="3" id="KW-0378">Hydrolase</keyword>
<dbReference type="GO" id="GO:0006260">
    <property type="term" value="P:DNA replication"/>
    <property type="evidence" value="ECO:0007669"/>
    <property type="project" value="InterPro"/>
</dbReference>